<keyword evidence="4" id="KW-0378">Hydrolase</keyword>
<dbReference type="CDD" id="cd16029">
    <property type="entry name" value="4-S"/>
    <property type="match status" value="1"/>
</dbReference>
<evidence type="ECO:0000256" key="4">
    <source>
        <dbReference type="ARBA" id="ARBA00022801"/>
    </source>
</evidence>
<dbReference type="PANTHER" id="PTHR10342">
    <property type="entry name" value="ARYLSULFATASE"/>
    <property type="match status" value="1"/>
</dbReference>
<keyword evidence="9" id="KW-1185">Reference proteome</keyword>
<dbReference type="PANTHER" id="PTHR10342:SF274">
    <property type="entry name" value="ARYLSULFATASE B"/>
    <property type="match status" value="1"/>
</dbReference>
<dbReference type="SUPFAM" id="SSF53649">
    <property type="entry name" value="Alkaline phosphatase-like"/>
    <property type="match status" value="1"/>
</dbReference>
<dbReference type="InterPro" id="IPR047115">
    <property type="entry name" value="ARSB"/>
</dbReference>
<protein>
    <submittedName>
        <fullName evidence="8">Arylsulfatase B</fullName>
    </submittedName>
</protein>
<evidence type="ECO:0000313" key="9">
    <source>
        <dbReference type="Proteomes" id="UP001152320"/>
    </source>
</evidence>
<evidence type="ECO:0000256" key="6">
    <source>
        <dbReference type="ARBA" id="ARBA00023180"/>
    </source>
</evidence>
<reference evidence="8" key="1">
    <citation type="submission" date="2021-10" db="EMBL/GenBank/DDBJ databases">
        <title>Tropical sea cucumber genome reveals ecological adaptation and Cuvierian tubules defense mechanism.</title>
        <authorList>
            <person name="Chen T."/>
        </authorList>
    </citation>
    <scope>NUCLEOTIDE SEQUENCE</scope>
    <source>
        <strain evidence="8">Nanhai2018</strain>
        <tissue evidence="8">Muscle</tissue>
    </source>
</reference>
<comment type="similarity">
    <text evidence="2">Belongs to the sulfatase family.</text>
</comment>
<dbReference type="Gene3D" id="3.30.1120.10">
    <property type="match status" value="1"/>
</dbReference>
<dbReference type="InterPro" id="IPR017850">
    <property type="entry name" value="Alkaline_phosphatase_core_sf"/>
</dbReference>
<dbReference type="GO" id="GO:0008484">
    <property type="term" value="F:sulfuric ester hydrolase activity"/>
    <property type="evidence" value="ECO:0007669"/>
    <property type="project" value="InterPro"/>
</dbReference>
<dbReference type="InterPro" id="IPR024607">
    <property type="entry name" value="Sulfatase_CS"/>
</dbReference>
<dbReference type="EMBL" id="JAIZAY010000021">
    <property type="protein sequence ID" value="KAJ8022153.1"/>
    <property type="molecule type" value="Genomic_DNA"/>
</dbReference>
<dbReference type="GO" id="GO:0046872">
    <property type="term" value="F:metal ion binding"/>
    <property type="evidence" value="ECO:0007669"/>
    <property type="project" value="UniProtKB-KW"/>
</dbReference>
<feature type="domain" description="Sulfatase N-terminal" evidence="7">
    <location>
        <begin position="33"/>
        <end position="349"/>
    </location>
</feature>
<keyword evidence="6" id="KW-0325">Glycoprotein</keyword>
<comment type="caution">
    <text evidence="8">The sequence shown here is derived from an EMBL/GenBank/DDBJ whole genome shotgun (WGS) entry which is preliminary data.</text>
</comment>
<evidence type="ECO:0000256" key="5">
    <source>
        <dbReference type="ARBA" id="ARBA00022837"/>
    </source>
</evidence>
<evidence type="ECO:0000256" key="3">
    <source>
        <dbReference type="ARBA" id="ARBA00022723"/>
    </source>
</evidence>
<evidence type="ECO:0000259" key="7">
    <source>
        <dbReference type="Pfam" id="PF00884"/>
    </source>
</evidence>
<dbReference type="OrthoDB" id="103349at2759"/>
<dbReference type="Gene3D" id="3.40.720.10">
    <property type="entry name" value="Alkaline Phosphatase, subunit A"/>
    <property type="match status" value="1"/>
</dbReference>
<organism evidence="8 9">
    <name type="scientific">Holothuria leucospilota</name>
    <name type="common">Black long sea cucumber</name>
    <name type="synonym">Mertensiothuria leucospilota</name>
    <dbReference type="NCBI Taxonomy" id="206669"/>
    <lineage>
        <taxon>Eukaryota</taxon>
        <taxon>Metazoa</taxon>
        <taxon>Echinodermata</taxon>
        <taxon>Eleutherozoa</taxon>
        <taxon>Echinozoa</taxon>
        <taxon>Holothuroidea</taxon>
        <taxon>Aspidochirotacea</taxon>
        <taxon>Aspidochirotida</taxon>
        <taxon>Holothuriidae</taxon>
        <taxon>Holothuria</taxon>
    </lineage>
</organism>
<gene>
    <name evidence="8" type="ORF">HOLleu_39564</name>
</gene>
<dbReference type="PROSITE" id="PS00523">
    <property type="entry name" value="SULFATASE_1"/>
    <property type="match status" value="1"/>
</dbReference>
<accession>A0A9Q0YGC8</accession>
<sequence>MKLKGLTMSRSAVWTYLLVIVLHISVTTGLKQPHIVFILADDYGYHDIGYHGTVIKTPVLDSLAAEGIKLENYYVQPICSPTRSQLMTGRYQIHTGLQHFVIVADQANAVPVTETMLPQKLKESNYATHLVGKWHLGFYKKEYLPQNRGFDTAFGYLSGMGDYWTHHRSGPMPQFPEAEHWLGLDFMDNDRPAWEYVGNYSAFVFRDRANQVIKHHNQSKPLFLYLALQSVHNPLQVPQNYITPYNFIKNADRRTHAGMIACMDEIIGNVIDELKSSGLWNNTLLIFSTDNGGIGAGNNWPLRGHKNELWEGGVRGIGFISGGALPSSLKGTTYKQLMHVSDWFPTLVEGVAGGTIKGLTLDGFNQWLTLQGKQENPRKELLHNIDPLISAEKPHVLDEVTQMPLSDMFSTEMEMPAEFNTSMRAALRVGDWKILTGFPGNGDYTPPPESNIRAFTPINKPGQKVWLFNIAEDPNEYNDLSDEKPEIVNFMISKLKAYYNTSVPVRYPDPSSESNPALHLGIWGPWED</sequence>
<keyword evidence="5" id="KW-0106">Calcium</keyword>
<evidence type="ECO:0000256" key="2">
    <source>
        <dbReference type="ARBA" id="ARBA00008779"/>
    </source>
</evidence>
<name>A0A9Q0YGC8_HOLLE</name>
<evidence type="ECO:0000256" key="1">
    <source>
        <dbReference type="ARBA" id="ARBA00001913"/>
    </source>
</evidence>
<dbReference type="Pfam" id="PF00884">
    <property type="entry name" value="Sulfatase"/>
    <property type="match status" value="1"/>
</dbReference>
<evidence type="ECO:0000313" key="8">
    <source>
        <dbReference type="EMBL" id="KAJ8022153.1"/>
    </source>
</evidence>
<dbReference type="Proteomes" id="UP001152320">
    <property type="component" value="Chromosome 21"/>
</dbReference>
<comment type="cofactor">
    <cofactor evidence="1">
        <name>Ca(2+)</name>
        <dbReference type="ChEBI" id="CHEBI:29108"/>
    </cofactor>
</comment>
<dbReference type="AlphaFoldDB" id="A0A9Q0YGC8"/>
<dbReference type="InterPro" id="IPR000917">
    <property type="entry name" value="Sulfatase_N"/>
</dbReference>
<proteinExistence type="inferred from homology"/>
<keyword evidence="3" id="KW-0479">Metal-binding</keyword>